<dbReference type="EMBL" id="ML978720">
    <property type="protein sequence ID" value="KAF2087258.1"/>
    <property type="molecule type" value="Genomic_DNA"/>
</dbReference>
<dbReference type="PANTHER" id="PTHR47332">
    <property type="entry name" value="SET DOMAIN-CONTAINING PROTEIN 5"/>
    <property type="match status" value="1"/>
</dbReference>
<dbReference type="CDD" id="cd20071">
    <property type="entry name" value="SET_SMYD"/>
    <property type="match status" value="1"/>
</dbReference>
<dbReference type="OrthoDB" id="265717at2759"/>
<organism evidence="2 3">
    <name type="scientific">Saccharata proteae CBS 121410</name>
    <dbReference type="NCBI Taxonomy" id="1314787"/>
    <lineage>
        <taxon>Eukaryota</taxon>
        <taxon>Fungi</taxon>
        <taxon>Dikarya</taxon>
        <taxon>Ascomycota</taxon>
        <taxon>Pezizomycotina</taxon>
        <taxon>Dothideomycetes</taxon>
        <taxon>Dothideomycetes incertae sedis</taxon>
        <taxon>Botryosphaeriales</taxon>
        <taxon>Saccharataceae</taxon>
        <taxon>Saccharata</taxon>
    </lineage>
</organism>
<dbReference type="InterPro" id="IPR053185">
    <property type="entry name" value="SET_domain_protein"/>
</dbReference>
<dbReference type="InterPro" id="IPR001214">
    <property type="entry name" value="SET_dom"/>
</dbReference>
<sequence>MLRTPLLLHPSTTSTSLFACRRTPAAGIASFATTDIPQSTVILTEAPLLTTGADPDYEMTVYDRWLALSPSLKSNFAELVTTRDRIRGVKRTLKELATETGPLKKRAQMIMAEEGGMKEFASVVATMFNNDWEVPPEYLEYTNGDWRALFLAAARFNHSCWPNVMTEYGVTKDGGVALSFVTVRPIKKGEELLVSYLDNEMGFAERQDKLAHYGFACACPFCELERHLKETLMTATTAAQKLRRVKTSQAVGALREWYSGPMIYTDEKNQVDEYLTKGRKKRDIVKCHERGIVALRKRKNMNRKAGTRMEKRDEQNLEALRHSLGHVLGLPWPA</sequence>
<dbReference type="SUPFAM" id="SSF82199">
    <property type="entry name" value="SET domain"/>
    <property type="match status" value="1"/>
</dbReference>
<dbReference type="AlphaFoldDB" id="A0A9P4HV09"/>
<reference evidence="2" key="1">
    <citation type="journal article" date="2020" name="Stud. Mycol.">
        <title>101 Dothideomycetes genomes: a test case for predicting lifestyles and emergence of pathogens.</title>
        <authorList>
            <person name="Haridas S."/>
            <person name="Albert R."/>
            <person name="Binder M."/>
            <person name="Bloem J."/>
            <person name="Labutti K."/>
            <person name="Salamov A."/>
            <person name="Andreopoulos B."/>
            <person name="Baker S."/>
            <person name="Barry K."/>
            <person name="Bills G."/>
            <person name="Bluhm B."/>
            <person name="Cannon C."/>
            <person name="Castanera R."/>
            <person name="Culley D."/>
            <person name="Daum C."/>
            <person name="Ezra D."/>
            <person name="Gonzalez J."/>
            <person name="Henrissat B."/>
            <person name="Kuo A."/>
            <person name="Liang C."/>
            <person name="Lipzen A."/>
            <person name="Lutzoni F."/>
            <person name="Magnuson J."/>
            <person name="Mondo S."/>
            <person name="Nolan M."/>
            <person name="Ohm R."/>
            <person name="Pangilinan J."/>
            <person name="Park H.-J."/>
            <person name="Ramirez L."/>
            <person name="Alfaro M."/>
            <person name="Sun H."/>
            <person name="Tritt A."/>
            <person name="Yoshinaga Y."/>
            <person name="Zwiers L.-H."/>
            <person name="Turgeon B."/>
            <person name="Goodwin S."/>
            <person name="Spatafora J."/>
            <person name="Crous P."/>
            <person name="Grigoriev I."/>
        </authorList>
    </citation>
    <scope>NUCLEOTIDE SEQUENCE</scope>
    <source>
        <strain evidence="2">CBS 121410</strain>
    </source>
</reference>
<comment type="caution">
    <text evidence="2">The sequence shown here is derived from an EMBL/GenBank/DDBJ whole genome shotgun (WGS) entry which is preliminary data.</text>
</comment>
<proteinExistence type="predicted"/>
<accession>A0A9P4HV09</accession>
<gene>
    <name evidence="2" type="ORF">K490DRAFT_65646</name>
</gene>
<dbReference type="Proteomes" id="UP000799776">
    <property type="component" value="Unassembled WGS sequence"/>
</dbReference>
<dbReference type="PROSITE" id="PS51257">
    <property type="entry name" value="PROKAR_LIPOPROTEIN"/>
    <property type="match status" value="1"/>
</dbReference>
<dbReference type="PANTHER" id="PTHR47332:SF4">
    <property type="entry name" value="SET DOMAIN-CONTAINING PROTEIN 5"/>
    <property type="match status" value="1"/>
</dbReference>
<evidence type="ECO:0000313" key="3">
    <source>
        <dbReference type="Proteomes" id="UP000799776"/>
    </source>
</evidence>
<dbReference type="InterPro" id="IPR046341">
    <property type="entry name" value="SET_dom_sf"/>
</dbReference>
<dbReference type="Gene3D" id="2.170.270.10">
    <property type="entry name" value="SET domain"/>
    <property type="match status" value="1"/>
</dbReference>
<evidence type="ECO:0000259" key="1">
    <source>
        <dbReference type="PROSITE" id="PS50280"/>
    </source>
</evidence>
<dbReference type="PROSITE" id="PS50280">
    <property type="entry name" value="SET"/>
    <property type="match status" value="1"/>
</dbReference>
<name>A0A9P4HV09_9PEZI</name>
<keyword evidence="3" id="KW-1185">Reference proteome</keyword>
<dbReference type="SMART" id="SM00317">
    <property type="entry name" value="SET"/>
    <property type="match status" value="1"/>
</dbReference>
<dbReference type="Pfam" id="PF00856">
    <property type="entry name" value="SET"/>
    <property type="match status" value="1"/>
</dbReference>
<evidence type="ECO:0000313" key="2">
    <source>
        <dbReference type="EMBL" id="KAF2087258.1"/>
    </source>
</evidence>
<feature type="domain" description="SET" evidence="1">
    <location>
        <begin position="16"/>
        <end position="197"/>
    </location>
</feature>
<protein>
    <submittedName>
        <fullName evidence="2">SET domain-containing protein</fullName>
    </submittedName>
</protein>